<gene>
    <name evidence="2" type="ORF">NZD86_12060</name>
</gene>
<keyword evidence="1" id="KW-0472">Membrane</keyword>
<feature type="transmembrane region" description="Helical" evidence="1">
    <location>
        <begin position="12"/>
        <end position="37"/>
    </location>
</feature>
<feature type="transmembrane region" description="Helical" evidence="1">
    <location>
        <begin position="49"/>
        <end position="68"/>
    </location>
</feature>
<sequence length="145" mass="16830">MNIINRAVDWLVDSFGGFLFLVLFNSISVLWVTLGLVDPHFFDPFPGNFYTLTVSWLAINMSILILWAERRNKAREERQKQIDLQRAIKDREQAEQVHRMTEAILNLSEGTQQIISVLMEHVEEDSHDINEILEAVKPHDSEVVK</sequence>
<dbReference type="InterPro" id="IPR010406">
    <property type="entry name" value="DUF1003"/>
</dbReference>
<evidence type="ECO:0000256" key="1">
    <source>
        <dbReference type="SAM" id="Phobius"/>
    </source>
</evidence>
<dbReference type="EMBL" id="CP104064">
    <property type="protein sequence ID" value="WAH35062.1"/>
    <property type="molecule type" value="Genomic_DNA"/>
</dbReference>
<dbReference type="Pfam" id="PF06210">
    <property type="entry name" value="DUF1003"/>
    <property type="match status" value="1"/>
</dbReference>
<keyword evidence="1" id="KW-1133">Transmembrane helix</keyword>
<evidence type="ECO:0000313" key="2">
    <source>
        <dbReference type="EMBL" id="WAH35062.1"/>
    </source>
</evidence>
<reference evidence="2" key="1">
    <citation type="submission" date="2022-08" db="EMBL/GenBank/DDBJ databases">
        <title>Alicyclobacillus dauci DSM2870, complete genome.</title>
        <authorList>
            <person name="Wang Q."/>
            <person name="Cai R."/>
            <person name="Wang Z."/>
        </authorList>
    </citation>
    <scope>NUCLEOTIDE SEQUENCE</scope>
    <source>
        <strain evidence="2">DSM 28700</strain>
    </source>
</reference>
<dbReference type="Proteomes" id="UP001164803">
    <property type="component" value="Chromosome"/>
</dbReference>
<dbReference type="RefSeq" id="WP_268041904.1">
    <property type="nucleotide sequence ID" value="NZ_CP104064.1"/>
</dbReference>
<keyword evidence="1" id="KW-0812">Transmembrane</keyword>
<name>A0ABY6YXH6_9BACL</name>
<protein>
    <submittedName>
        <fullName evidence="2">DUF1003 domain-containing protein</fullName>
    </submittedName>
</protein>
<evidence type="ECO:0000313" key="3">
    <source>
        <dbReference type="Proteomes" id="UP001164803"/>
    </source>
</evidence>
<organism evidence="2 3">
    <name type="scientific">Alicyclobacillus dauci</name>
    <dbReference type="NCBI Taxonomy" id="1475485"/>
    <lineage>
        <taxon>Bacteria</taxon>
        <taxon>Bacillati</taxon>
        <taxon>Bacillota</taxon>
        <taxon>Bacilli</taxon>
        <taxon>Bacillales</taxon>
        <taxon>Alicyclobacillaceae</taxon>
        <taxon>Alicyclobacillus</taxon>
    </lineage>
</organism>
<proteinExistence type="predicted"/>
<keyword evidence="3" id="KW-1185">Reference proteome</keyword>
<accession>A0ABY6YXH6</accession>